<evidence type="ECO:0000313" key="2">
    <source>
        <dbReference type="Proteomes" id="UP000085678"/>
    </source>
</evidence>
<feature type="compositionally biased region" description="Polar residues" evidence="1">
    <location>
        <begin position="50"/>
        <end position="63"/>
    </location>
</feature>
<keyword evidence="2" id="KW-1185">Reference proteome</keyword>
<feature type="compositionally biased region" description="Polar residues" evidence="1">
    <location>
        <begin position="76"/>
        <end position="86"/>
    </location>
</feature>
<dbReference type="KEGG" id="lak:106166625"/>
<dbReference type="Proteomes" id="UP000085678">
    <property type="component" value="Unplaced"/>
</dbReference>
<proteinExistence type="predicted"/>
<dbReference type="AlphaFoldDB" id="A0A1S3IRL7"/>
<name>A0A1S3IRL7_LINAN</name>
<gene>
    <name evidence="3" type="primary">LOC106166625</name>
</gene>
<organism evidence="2 3">
    <name type="scientific">Lingula anatina</name>
    <name type="common">Brachiopod</name>
    <name type="synonym">Lingula unguis</name>
    <dbReference type="NCBI Taxonomy" id="7574"/>
    <lineage>
        <taxon>Eukaryota</taxon>
        <taxon>Metazoa</taxon>
        <taxon>Spiralia</taxon>
        <taxon>Lophotrochozoa</taxon>
        <taxon>Brachiopoda</taxon>
        <taxon>Linguliformea</taxon>
        <taxon>Lingulata</taxon>
        <taxon>Lingulida</taxon>
        <taxon>Linguloidea</taxon>
        <taxon>Lingulidae</taxon>
        <taxon>Lingula</taxon>
    </lineage>
</organism>
<dbReference type="GeneID" id="106166625"/>
<sequence length="227" mass="25239">MCKTGENMNDSETASLVTSPVRPVTAKAPAKKELTLPEKQDKVKAYAPKSSWQPPKPYTTNFKLYQYNPDEARPQSRASTPGQRSRPQSHVRVTRSQSCDVLSRASAISGSEMSLKELSTQDNLVVSTELPGNKSGNKVSSKGLVKGLKRRMRKLKPKKVSCKNDYSKPIMETSFTTSLPHENSFDNSSFEEDNDEEEEVAVVEILTTQSDTTDPCQNSRWCEGLAF</sequence>
<accession>A0A1S3IRL7</accession>
<evidence type="ECO:0000256" key="1">
    <source>
        <dbReference type="SAM" id="MobiDB-lite"/>
    </source>
</evidence>
<protein>
    <submittedName>
        <fullName evidence="3">Uncharacterized protein LOC106166625</fullName>
    </submittedName>
</protein>
<dbReference type="InParanoid" id="A0A1S3IRL7"/>
<feature type="region of interest" description="Disordered" evidence="1">
    <location>
        <begin position="173"/>
        <end position="194"/>
    </location>
</feature>
<reference evidence="3" key="1">
    <citation type="submission" date="2025-08" db="UniProtKB">
        <authorList>
            <consortium name="RefSeq"/>
        </authorList>
    </citation>
    <scope>IDENTIFICATION</scope>
    <source>
        <tissue evidence="3">Gonads</tissue>
    </source>
</reference>
<feature type="compositionally biased region" description="Basic and acidic residues" evidence="1">
    <location>
        <begin position="30"/>
        <end position="44"/>
    </location>
</feature>
<feature type="compositionally biased region" description="Polar residues" evidence="1">
    <location>
        <begin position="1"/>
        <end position="18"/>
    </location>
</feature>
<evidence type="ECO:0000313" key="3">
    <source>
        <dbReference type="RefSeq" id="XP_013400718.1"/>
    </source>
</evidence>
<feature type="region of interest" description="Disordered" evidence="1">
    <location>
        <begin position="1"/>
        <end position="98"/>
    </location>
</feature>
<dbReference type="RefSeq" id="XP_013400718.1">
    <property type="nucleotide sequence ID" value="XM_013545264.1"/>
</dbReference>